<reference evidence="1" key="3">
    <citation type="submission" date="2025-08" db="UniProtKB">
        <authorList>
            <consortium name="Ensembl"/>
        </authorList>
    </citation>
    <scope>IDENTIFICATION</scope>
    <source>
        <strain evidence="1">JP 163 A</strain>
    </source>
</reference>
<dbReference type="InParanoid" id="A0A3B5QLQ8"/>
<accession>A0A3B5QLQ8</accession>
<keyword evidence="2" id="KW-1185">Reference proteome</keyword>
<dbReference type="PROSITE" id="PS51257">
    <property type="entry name" value="PROKAR_LIPOPROTEIN"/>
    <property type="match status" value="1"/>
</dbReference>
<protein>
    <submittedName>
        <fullName evidence="1">Uncharacterized protein</fullName>
    </submittedName>
</protein>
<dbReference type="Proteomes" id="UP000002852">
    <property type="component" value="Unassembled WGS sequence"/>
</dbReference>
<dbReference type="Ensembl" id="ENSXMAT00000032592.1">
    <property type="protein sequence ID" value="ENSXMAP00000031661.1"/>
    <property type="gene ID" value="ENSXMAG00000024718.1"/>
</dbReference>
<sequence>MGGEKQIPATSPGILQQLKKTSLTHLLPFLSGCHPLIYMPLWKPKKKRKTYKFEHVPVKDVIVGESLAVEEIPEQLRAAKIQVRGELGCRKNNKTKQKIEQRMRKSISCCDQSECLNKN</sequence>
<proteinExistence type="predicted"/>
<reference evidence="1" key="4">
    <citation type="submission" date="2025-09" db="UniProtKB">
        <authorList>
            <consortium name="Ensembl"/>
        </authorList>
    </citation>
    <scope>IDENTIFICATION</scope>
    <source>
        <strain evidence="1">JP 163 A</strain>
    </source>
</reference>
<reference evidence="2" key="2">
    <citation type="journal article" date="2013" name="Nat. Genet.">
        <title>The genome of the platyfish, Xiphophorus maculatus, provides insights into evolutionary adaptation and several complex traits.</title>
        <authorList>
            <person name="Schartl M."/>
            <person name="Walter R.B."/>
            <person name="Shen Y."/>
            <person name="Garcia T."/>
            <person name="Catchen J."/>
            <person name="Amores A."/>
            <person name="Braasch I."/>
            <person name="Chalopin D."/>
            <person name="Volff J.N."/>
            <person name="Lesch K.P."/>
            <person name="Bisazza A."/>
            <person name="Minx P."/>
            <person name="Hillier L."/>
            <person name="Wilson R.K."/>
            <person name="Fuerstenberg S."/>
            <person name="Boore J."/>
            <person name="Searle S."/>
            <person name="Postlethwait J.H."/>
            <person name="Warren W.C."/>
        </authorList>
    </citation>
    <scope>NUCLEOTIDE SEQUENCE [LARGE SCALE GENOMIC DNA]</scope>
    <source>
        <strain evidence="2">JP 163 A</strain>
    </source>
</reference>
<name>A0A3B5QLQ8_XIPMA</name>
<evidence type="ECO:0000313" key="1">
    <source>
        <dbReference type="Ensembl" id="ENSXMAP00000031661.1"/>
    </source>
</evidence>
<reference evidence="2" key="1">
    <citation type="submission" date="2012-01" db="EMBL/GenBank/DDBJ databases">
        <authorList>
            <person name="Walter R."/>
            <person name="Schartl M."/>
            <person name="Warren W."/>
        </authorList>
    </citation>
    <scope>NUCLEOTIDE SEQUENCE [LARGE SCALE GENOMIC DNA]</scope>
    <source>
        <strain evidence="2">JP 163 A</strain>
    </source>
</reference>
<dbReference type="GeneTree" id="ENSGT00940000182196"/>
<evidence type="ECO:0000313" key="2">
    <source>
        <dbReference type="Proteomes" id="UP000002852"/>
    </source>
</evidence>
<dbReference type="AlphaFoldDB" id="A0A3B5QLQ8"/>
<organism evidence="1 2">
    <name type="scientific">Xiphophorus maculatus</name>
    <name type="common">Southern platyfish</name>
    <name type="synonym">Platypoecilus maculatus</name>
    <dbReference type="NCBI Taxonomy" id="8083"/>
    <lineage>
        <taxon>Eukaryota</taxon>
        <taxon>Metazoa</taxon>
        <taxon>Chordata</taxon>
        <taxon>Craniata</taxon>
        <taxon>Vertebrata</taxon>
        <taxon>Euteleostomi</taxon>
        <taxon>Actinopterygii</taxon>
        <taxon>Neopterygii</taxon>
        <taxon>Teleostei</taxon>
        <taxon>Neoteleostei</taxon>
        <taxon>Acanthomorphata</taxon>
        <taxon>Ovalentaria</taxon>
        <taxon>Atherinomorphae</taxon>
        <taxon>Cyprinodontiformes</taxon>
        <taxon>Poeciliidae</taxon>
        <taxon>Poeciliinae</taxon>
        <taxon>Xiphophorus</taxon>
    </lineage>
</organism>